<feature type="signal peptide" evidence="1">
    <location>
        <begin position="1"/>
        <end position="28"/>
    </location>
</feature>
<sequence>MRVLSRLSLAAIAISACFSYQMTIQALAQSKVDSELPLSIDWSRSLEQIKAEQAVKPSDEQVNRLTYESELFGAEFHQEFLFTEQGKLKNVLFYHSVDADSLTCVDQYKQIKIDVVSQLGETKLNELSINPLESIDRTKLCELTSIGEYKLFSEWLQATEKVSLVLDTWKGQAYIGLSYHPL</sequence>
<keyword evidence="3" id="KW-1185">Reference proteome</keyword>
<dbReference type="RefSeq" id="WP_142871634.1">
    <property type="nucleotide sequence ID" value="NZ_CP045503.2"/>
</dbReference>
<feature type="chain" id="PRO_5046955840" description="Lipoprotein" evidence="1">
    <location>
        <begin position="29"/>
        <end position="182"/>
    </location>
</feature>
<evidence type="ECO:0000313" key="3">
    <source>
        <dbReference type="Proteomes" id="UP000316416"/>
    </source>
</evidence>
<organism evidence="2 3">
    <name type="scientific">Shewanella eurypsychrophilus</name>
    <dbReference type="NCBI Taxonomy" id="2593656"/>
    <lineage>
        <taxon>Bacteria</taxon>
        <taxon>Pseudomonadati</taxon>
        <taxon>Pseudomonadota</taxon>
        <taxon>Gammaproteobacteria</taxon>
        <taxon>Alteromonadales</taxon>
        <taxon>Shewanellaceae</taxon>
        <taxon>Shewanella</taxon>
    </lineage>
</organism>
<dbReference type="PROSITE" id="PS51257">
    <property type="entry name" value="PROKAR_LIPOPROTEIN"/>
    <property type="match status" value="1"/>
</dbReference>
<dbReference type="EMBL" id="CP045503">
    <property type="protein sequence ID" value="QPG59275.1"/>
    <property type="molecule type" value="Genomic_DNA"/>
</dbReference>
<dbReference type="Proteomes" id="UP000316416">
    <property type="component" value="Chromosome"/>
</dbReference>
<reference evidence="2" key="1">
    <citation type="submission" date="2021-07" db="EMBL/GenBank/DDBJ databases">
        <title>Shewanella sp. YLB-07 whole genome sequence.</title>
        <authorList>
            <person name="Yu L."/>
        </authorList>
    </citation>
    <scope>NUCLEOTIDE SEQUENCE</scope>
    <source>
        <strain evidence="2">YLB-08</strain>
    </source>
</reference>
<name>A0ABX6VBJ9_9GAMM</name>
<evidence type="ECO:0000313" key="2">
    <source>
        <dbReference type="EMBL" id="QPG59275.1"/>
    </source>
</evidence>
<proteinExistence type="predicted"/>
<protein>
    <recommendedName>
        <fullName evidence="4">Lipoprotein</fullName>
    </recommendedName>
</protein>
<gene>
    <name evidence="2" type="ORF">FM038_019215</name>
</gene>
<evidence type="ECO:0008006" key="4">
    <source>
        <dbReference type="Google" id="ProtNLM"/>
    </source>
</evidence>
<keyword evidence="1" id="KW-0732">Signal</keyword>
<accession>A0ABX6VBJ9</accession>
<evidence type="ECO:0000256" key="1">
    <source>
        <dbReference type="SAM" id="SignalP"/>
    </source>
</evidence>